<gene>
    <name evidence="2" type="ORF">PUN28_011560</name>
</gene>
<feature type="chain" id="PRO_5043677140" description="Secreted protein" evidence="1">
    <location>
        <begin position="35"/>
        <end position="106"/>
    </location>
</feature>
<keyword evidence="3" id="KW-1185">Reference proteome</keyword>
<keyword evidence="1" id="KW-0732">Signal</keyword>
<evidence type="ECO:0008006" key="4">
    <source>
        <dbReference type="Google" id="ProtNLM"/>
    </source>
</evidence>
<dbReference type="Proteomes" id="UP001430953">
    <property type="component" value="Unassembled WGS sequence"/>
</dbReference>
<dbReference type="AlphaFoldDB" id="A0AAW2FIA4"/>
<dbReference type="EMBL" id="JADYXP020000011">
    <property type="protein sequence ID" value="KAL0114374.1"/>
    <property type="molecule type" value="Genomic_DNA"/>
</dbReference>
<organism evidence="2 3">
    <name type="scientific">Cardiocondyla obscurior</name>
    <dbReference type="NCBI Taxonomy" id="286306"/>
    <lineage>
        <taxon>Eukaryota</taxon>
        <taxon>Metazoa</taxon>
        <taxon>Ecdysozoa</taxon>
        <taxon>Arthropoda</taxon>
        <taxon>Hexapoda</taxon>
        <taxon>Insecta</taxon>
        <taxon>Pterygota</taxon>
        <taxon>Neoptera</taxon>
        <taxon>Endopterygota</taxon>
        <taxon>Hymenoptera</taxon>
        <taxon>Apocrita</taxon>
        <taxon>Aculeata</taxon>
        <taxon>Formicoidea</taxon>
        <taxon>Formicidae</taxon>
        <taxon>Myrmicinae</taxon>
        <taxon>Cardiocondyla</taxon>
    </lineage>
</organism>
<name>A0AAW2FIA4_9HYME</name>
<comment type="caution">
    <text evidence="2">The sequence shown here is derived from an EMBL/GenBank/DDBJ whole genome shotgun (WGS) entry which is preliminary data.</text>
</comment>
<evidence type="ECO:0000256" key="1">
    <source>
        <dbReference type="SAM" id="SignalP"/>
    </source>
</evidence>
<proteinExistence type="predicted"/>
<evidence type="ECO:0000313" key="3">
    <source>
        <dbReference type="Proteomes" id="UP001430953"/>
    </source>
</evidence>
<sequence length="106" mass="11324">MPPPPPSPPPPPPSLLMLLLLLLPLLLPLPLASAMLRLSSRSSFSPVAPVGALCLVPECPDVPRIRQTGCFPNGRVLMRRKVDSRVFAPAKCVSSLKAPAPYAVRI</sequence>
<feature type="signal peptide" evidence="1">
    <location>
        <begin position="1"/>
        <end position="34"/>
    </location>
</feature>
<reference evidence="2 3" key="1">
    <citation type="submission" date="2023-03" db="EMBL/GenBank/DDBJ databases">
        <title>High recombination rates correlate with genetic variation in Cardiocondyla obscurior ants.</title>
        <authorList>
            <person name="Errbii M."/>
        </authorList>
    </citation>
    <scope>NUCLEOTIDE SEQUENCE [LARGE SCALE GENOMIC DNA]</scope>
    <source>
        <strain evidence="2">Alpha-2009</strain>
        <tissue evidence="2">Whole body</tissue>
    </source>
</reference>
<evidence type="ECO:0000313" key="2">
    <source>
        <dbReference type="EMBL" id="KAL0114374.1"/>
    </source>
</evidence>
<protein>
    <recommendedName>
        <fullName evidence="4">Secreted protein</fullName>
    </recommendedName>
</protein>
<accession>A0AAW2FIA4</accession>